<sequence length="84" mass="9692">MAQDMSYQDMTEEEAQRLSDYYTKNPPETDPSQKDGVFMKRKMNRFSGMDNLTVNYLLTKSIETHKTPEEIIGDLVREKIAAAV</sequence>
<protein>
    <submittedName>
        <fullName evidence="2">Uncharacterized protein</fullName>
    </submittedName>
</protein>
<dbReference type="EMBL" id="JQ844253">
    <property type="protein sequence ID" value="AGS53835.1"/>
    <property type="molecule type" value="Genomic_DNA"/>
</dbReference>
<proteinExistence type="predicted"/>
<accession>A0A806KGT0</accession>
<feature type="region of interest" description="Disordered" evidence="1">
    <location>
        <begin position="1"/>
        <end position="35"/>
    </location>
</feature>
<dbReference type="AlphaFoldDB" id="A0A806KGT0"/>
<evidence type="ECO:0000256" key="1">
    <source>
        <dbReference type="SAM" id="MobiDB-lite"/>
    </source>
</evidence>
<name>A0A806KGT0_9BACT</name>
<reference evidence="2" key="1">
    <citation type="submission" date="2012-03" db="EMBL/GenBank/DDBJ databases">
        <title>Functional metagenomics reveals considerable lignocellulase gene clusters in the gut microbiome of a wood-feeding higher termite.</title>
        <authorList>
            <person name="Liu N."/>
        </authorList>
    </citation>
    <scope>NUCLEOTIDE SEQUENCE</scope>
</reference>
<evidence type="ECO:0000313" key="2">
    <source>
        <dbReference type="EMBL" id="AGS53835.1"/>
    </source>
</evidence>
<organism evidence="2">
    <name type="scientific">uncultured bacterium contig00054</name>
    <dbReference type="NCBI Taxonomy" id="1181538"/>
    <lineage>
        <taxon>Bacteria</taxon>
        <taxon>environmental samples</taxon>
    </lineage>
</organism>